<name>A0A822YH81_NELNU</name>
<protein>
    <submittedName>
        <fullName evidence="1">Uncharacterized protein</fullName>
    </submittedName>
</protein>
<evidence type="ECO:0000313" key="1">
    <source>
        <dbReference type="EMBL" id="DAD30345.1"/>
    </source>
</evidence>
<proteinExistence type="predicted"/>
<evidence type="ECO:0000313" key="2">
    <source>
        <dbReference type="Proteomes" id="UP000607653"/>
    </source>
</evidence>
<comment type="caution">
    <text evidence="1">The sequence shown here is derived from an EMBL/GenBank/DDBJ whole genome shotgun (WGS) entry which is preliminary data.</text>
</comment>
<dbReference type="EMBL" id="DUZY01000003">
    <property type="protein sequence ID" value="DAD30345.1"/>
    <property type="molecule type" value="Genomic_DNA"/>
</dbReference>
<gene>
    <name evidence="1" type="ORF">HUJ06_009196</name>
</gene>
<organism evidence="1 2">
    <name type="scientific">Nelumbo nucifera</name>
    <name type="common">Sacred lotus</name>
    <dbReference type="NCBI Taxonomy" id="4432"/>
    <lineage>
        <taxon>Eukaryota</taxon>
        <taxon>Viridiplantae</taxon>
        <taxon>Streptophyta</taxon>
        <taxon>Embryophyta</taxon>
        <taxon>Tracheophyta</taxon>
        <taxon>Spermatophyta</taxon>
        <taxon>Magnoliopsida</taxon>
        <taxon>Proteales</taxon>
        <taxon>Nelumbonaceae</taxon>
        <taxon>Nelumbo</taxon>
    </lineage>
</organism>
<dbReference type="AlphaFoldDB" id="A0A822YH81"/>
<keyword evidence="2" id="KW-1185">Reference proteome</keyword>
<reference evidence="1 2" key="1">
    <citation type="journal article" date="2020" name="Mol. Biol. Evol.">
        <title>Distinct Expression and Methylation Patterns for Genes with Different Fates following a Single Whole-Genome Duplication in Flowering Plants.</title>
        <authorList>
            <person name="Shi T."/>
            <person name="Rahmani R.S."/>
            <person name="Gugger P.F."/>
            <person name="Wang M."/>
            <person name="Li H."/>
            <person name="Zhang Y."/>
            <person name="Li Z."/>
            <person name="Wang Q."/>
            <person name="Van de Peer Y."/>
            <person name="Marchal K."/>
            <person name="Chen J."/>
        </authorList>
    </citation>
    <scope>NUCLEOTIDE SEQUENCE [LARGE SCALE GENOMIC DNA]</scope>
    <source>
        <tissue evidence="1">Leaf</tissue>
    </source>
</reference>
<sequence>MGVGVNERKVKWEGVNLRKKKLRFIKLILPPQIPLKSILSLFHGHGPLSGCLRGTAAGLVITQDLSSVAGGSVVDEVCRRRNITGIINSKGQAFHGRRLCFREAKMKKDLSALCCRSLEEDFTAGDAFCLRRLKRIVEQGFCSIKGCLSGSFV</sequence>
<dbReference type="Proteomes" id="UP000607653">
    <property type="component" value="Unassembled WGS sequence"/>
</dbReference>
<accession>A0A822YH81</accession>